<feature type="domain" description="MurNAc-LAA" evidence="12">
    <location>
        <begin position="267"/>
        <end position="424"/>
    </location>
</feature>
<gene>
    <name evidence="13" type="primary">amiC</name>
    <name evidence="13" type="ORF">NITFAB_0983</name>
</gene>
<evidence type="ECO:0000259" key="12">
    <source>
        <dbReference type="SMART" id="SM00646"/>
    </source>
</evidence>
<dbReference type="SMART" id="SM00646">
    <property type="entry name" value="Ami_3"/>
    <property type="match status" value="1"/>
</dbReference>
<proteinExistence type="inferred from homology"/>
<evidence type="ECO:0000256" key="3">
    <source>
        <dbReference type="ARBA" id="ARBA00010860"/>
    </source>
</evidence>
<dbReference type="FunFam" id="3.40.630.40:FF:000001">
    <property type="entry name" value="N-acetylmuramoyl-L-alanine amidase"/>
    <property type="match status" value="1"/>
</dbReference>
<feature type="compositionally biased region" description="Polar residues" evidence="10">
    <location>
        <begin position="150"/>
        <end position="164"/>
    </location>
</feature>
<dbReference type="Pfam" id="PF11741">
    <property type="entry name" value="AMIN"/>
    <property type="match status" value="1"/>
</dbReference>
<dbReference type="Gene3D" id="2.60.40.3500">
    <property type="match status" value="1"/>
</dbReference>
<feature type="region of interest" description="Disordered" evidence="10">
    <location>
        <begin position="150"/>
        <end position="224"/>
    </location>
</feature>
<evidence type="ECO:0000256" key="7">
    <source>
        <dbReference type="ARBA" id="ARBA00022801"/>
    </source>
</evidence>
<dbReference type="GO" id="GO:0071555">
    <property type="term" value="P:cell wall organization"/>
    <property type="evidence" value="ECO:0007669"/>
    <property type="project" value="UniProtKB-KW"/>
</dbReference>
<evidence type="ECO:0000256" key="6">
    <source>
        <dbReference type="ARBA" id="ARBA00022764"/>
    </source>
</evidence>
<dbReference type="PANTHER" id="PTHR30404:SF0">
    <property type="entry name" value="N-ACETYLMURAMOYL-L-ALANINE AMIDASE AMIC"/>
    <property type="match status" value="1"/>
</dbReference>
<dbReference type="InterPro" id="IPR050695">
    <property type="entry name" value="N-acetylmuramoyl_amidase_3"/>
</dbReference>
<dbReference type="SUPFAM" id="SSF53187">
    <property type="entry name" value="Zn-dependent exopeptidases"/>
    <property type="match status" value="1"/>
</dbReference>
<dbReference type="AlphaFoldDB" id="A0A2X0QTB8"/>
<evidence type="ECO:0000256" key="10">
    <source>
        <dbReference type="SAM" id="MobiDB-lite"/>
    </source>
</evidence>
<comment type="similarity">
    <text evidence="3">Belongs to the N-acetylmuramoyl-L-alanine amidase 3 family.</text>
</comment>
<accession>A0A2X0QTB8</accession>
<dbReference type="InterPro" id="IPR002508">
    <property type="entry name" value="MurNAc-LAA_cat"/>
</dbReference>
<keyword evidence="8" id="KW-0961">Cell wall biogenesis/degradation</keyword>
<name>A0A2X0QTB8_9PROT</name>
<dbReference type="Gene3D" id="3.40.630.40">
    <property type="entry name" value="Zn-dependent exopeptidases"/>
    <property type="match status" value="1"/>
</dbReference>
<dbReference type="Pfam" id="PF01520">
    <property type="entry name" value="Amidase_3"/>
    <property type="match status" value="1"/>
</dbReference>
<evidence type="ECO:0000256" key="5">
    <source>
        <dbReference type="ARBA" id="ARBA00022729"/>
    </source>
</evidence>
<evidence type="ECO:0000256" key="8">
    <source>
        <dbReference type="ARBA" id="ARBA00023316"/>
    </source>
</evidence>
<protein>
    <recommendedName>
        <fullName evidence="9">N-acetylmuramoyl-L-alanine amidase AmiC</fullName>
        <ecNumber evidence="4">3.5.1.28</ecNumber>
    </recommendedName>
</protein>
<keyword evidence="7 13" id="KW-0378">Hydrolase</keyword>
<keyword evidence="5 11" id="KW-0732">Signal</keyword>
<feature type="chain" id="PRO_5015845178" description="N-acetylmuramoyl-L-alanine amidase AmiC" evidence="11">
    <location>
        <begin position="23"/>
        <end position="437"/>
    </location>
</feature>
<dbReference type="CDD" id="cd02696">
    <property type="entry name" value="MurNAc-LAA"/>
    <property type="match status" value="1"/>
</dbReference>
<evidence type="ECO:0000256" key="11">
    <source>
        <dbReference type="SAM" id="SignalP"/>
    </source>
</evidence>
<dbReference type="GO" id="GO:0030288">
    <property type="term" value="C:outer membrane-bounded periplasmic space"/>
    <property type="evidence" value="ECO:0007669"/>
    <property type="project" value="TreeGrafter"/>
</dbReference>
<dbReference type="EMBL" id="LS423452">
    <property type="protein sequence ID" value="SPS05393.1"/>
    <property type="molecule type" value="Genomic_DNA"/>
</dbReference>
<organism evidence="13">
    <name type="scientific">Candidatus Nitrotoga fabula</name>
    <dbReference type="NCBI Taxonomy" id="2182327"/>
    <lineage>
        <taxon>Bacteria</taxon>
        <taxon>Pseudomonadati</taxon>
        <taxon>Pseudomonadota</taxon>
        <taxon>Betaproteobacteria</taxon>
        <taxon>Nitrosomonadales</taxon>
        <taxon>Gallionellaceae</taxon>
        <taxon>Candidatus Nitrotoga</taxon>
    </lineage>
</organism>
<evidence type="ECO:0000256" key="4">
    <source>
        <dbReference type="ARBA" id="ARBA00011901"/>
    </source>
</evidence>
<dbReference type="GO" id="GO:0008745">
    <property type="term" value="F:N-acetylmuramoyl-L-alanine amidase activity"/>
    <property type="evidence" value="ECO:0007669"/>
    <property type="project" value="UniProtKB-EC"/>
</dbReference>
<dbReference type="EC" id="3.5.1.28" evidence="4"/>
<evidence type="ECO:0000256" key="1">
    <source>
        <dbReference type="ARBA" id="ARBA00001561"/>
    </source>
</evidence>
<dbReference type="GO" id="GO:0009253">
    <property type="term" value="P:peptidoglycan catabolic process"/>
    <property type="evidence" value="ECO:0007669"/>
    <property type="project" value="InterPro"/>
</dbReference>
<evidence type="ECO:0000313" key="13">
    <source>
        <dbReference type="EMBL" id="SPS05393.1"/>
    </source>
</evidence>
<comment type="catalytic activity">
    <reaction evidence="1">
        <text>Hydrolyzes the link between N-acetylmuramoyl residues and L-amino acid residues in certain cell-wall glycopeptides.</text>
        <dbReference type="EC" id="3.5.1.28"/>
    </reaction>
</comment>
<reference evidence="13" key="1">
    <citation type="submission" date="2018-05" db="EMBL/GenBank/DDBJ databases">
        <authorList>
            <person name="Lanie J.A."/>
            <person name="Ng W.-L."/>
            <person name="Kazmierczak K.M."/>
            <person name="Andrzejewski T.M."/>
            <person name="Davidsen T.M."/>
            <person name="Wayne K.J."/>
            <person name="Tettelin H."/>
            <person name="Glass J.I."/>
            <person name="Rusch D."/>
            <person name="Podicherti R."/>
            <person name="Tsui H.-C.T."/>
            <person name="Winkler M.E."/>
        </authorList>
    </citation>
    <scope>NUCLEOTIDE SEQUENCE</scope>
    <source>
        <strain evidence="13">KNB</strain>
    </source>
</reference>
<dbReference type="InterPro" id="IPR021731">
    <property type="entry name" value="AMIN_dom"/>
</dbReference>
<feature type="signal peptide" evidence="11">
    <location>
        <begin position="1"/>
        <end position="22"/>
    </location>
</feature>
<evidence type="ECO:0000256" key="9">
    <source>
        <dbReference type="ARBA" id="ARBA00074581"/>
    </source>
</evidence>
<evidence type="ECO:0000256" key="2">
    <source>
        <dbReference type="ARBA" id="ARBA00004418"/>
    </source>
</evidence>
<comment type="subcellular location">
    <subcellularLocation>
        <location evidence="2">Periplasm</location>
    </subcellularLocation>
</comment>
<dbReference type="PANTHER" id="PTHR30404">
    <property type="entry name" value="N-ACETYLMURAMOYL-L-ALANINE AMIDASE"/>
    <property type="match status" value="1"/>
</dbReference>
<sequence length="437" mass="48051">MFTHTAKLIALWLLLGFSHAQAAIEIASARIWPAQEYTRMTLESAKPIRYNSFSMHNPERLVIDLEEVEINATLNELAGKIHSDDPYIKAMRVARFKPGITRMVFDLKTRVKTQLFSLAPVANYSHRLVLDIYPAIPMDPLMALLQEQPGATSEQDLPSATTRPPAQGTELQKPKLTEAKTAPQPVEKSSRQKLRSQPEKSSSPIRIAIDAGHGGEDPGAKGYHGTQEKHVTLAIAHKLKELIDGTPGMQGVLIRDGDYFIPLGSRVQKARKMQSDLFISIHADAFIKPDARGSSVFTLSKNGASSVSARWLAKRENEADLIGGVNLATAAKEPGLAHVLLDLSQHATNNDSIKLAKYVLGELGSINTLHNSKTQQAGFAVLKSPDVPSILVETAFISNPDEEIRLKDKEYQEKIAHSILKGIKRYFATNPPVSKKI</sequence>
<keyword evidence="6" id="KW-0574">Periplasm</keyword>